<accession>A0A4Q9R9J1</accession>
<evidence type="ECO:0000256" key="6">
    <source>
        <dbReference type="ARBA" id="ARBA00023288"/>
    </source>
</evidence>
<protein>
    <submittedName>
        <fullName evidence="9">RND transporter</fullName>
    </submittedName>
</protein>
<dbReference type="InterPro" id="IPR010131">
    <property type="entry name" value="MdtP/NodT-like"/>
</dbReference>
<comment type="caution">
    <text evidence="9">The sequence shown here is derived from an EMBL/GenBank/DDBJ whole genome shotgun (WGS) entry which is preliminary data.</text>
</comment>
<keyword evidence="3 7" id="KW-0812">Transmembrane</keyword>
<feature type="signal peptide" evidence="7">
    <location>
        <begin position="1"/>
        <end position="23"/>
    </location>
</feature>
<dbReference type="GO" id="GO:0015562">
    <property type="term" value="F:efflux transmembrane transporter activity"/>
    <property type="evidence" value="ECO:0007669"/>
    <property type="project" value="InterPro"/>
</dbReference>
<keyword evidence="2 7" id="KW-1134">Transmembrane beta strand</keyword>
<name>A0A4Q9R9J1_9GAMM</name>
<dbReference type="Gene3D" id="2.20.200.10">
    <property type="entry name" value="Outer membrane efflux proteins (OEP)"/>
    <property type="match status" value="1"/>
</dbReference>
<dbReference type="SUPFAM" id="SSF56954">
    <property type="entry name" value="Outer membrane efflux proteins (OEP)"/>
    <property type="match status" value="1"/>
</dbReference>
<dbReference type="OrthoDB" id="9770517at2"/>
<gene>
    <name evidence="9" type="ORF">DNJ96_08990</name>
</gene>
<keyword evidence="7" id="KW-0732">Signal</keyword>
<feature type="coiled-coil region" evidence="8">
    <location>
        <begin position="235"/>
        <end position="262"/>
    </location>
</feature>
<evidence type="ECO:0000256" key="1">
    <source>
        <dbReference type="ARBA" id="ARBA00007613"/>
    </source>
</evidence>
<dbReference type="NCBIfam" id="TIGR01845">
    <property type="entry name" value="outer_NodT"/>
    <property type="match status" value="1"/>
</dbReference>
<comment type="subcellular location">
    <subcellularLocation>
        <location evidence="7">Cell outer membrane</location>
        <topology evidence="7">Lipid-anchor</topology>
    </subcellularLocation>
</comment>
<evidence type="ECO:0000256" key="5">
    <source>
        <dbReference type="ARBA" id="ARBA00023237"/>
    </source>
</evidence>
<dbReference type="InterPro" id="IPR003423">
    <property type="entry name" value="OMP_efflux"/>
</dbReference>
<keyword evidence="4 7" id="KW-0564">Palmitate</keyword>
<sequence length="490" mass="53414">MSSLIALHRLRPLGLAVSLAALAGCTLGPDYQRPELPALGEFRQVEGWKLAEPADVALSDWWRLYDDPLLDQLHERLRQSNQTLAQAVAQYREAQAVVRGARASLFPSVSADASKTRSGQGAGTSTRVIDGTAVSSSGGGISQSYDLSLGVSWELDLWGRLRRQLESDRASLDASAAELAAVRLSQQSELTQNYLQLRVIDAQRRLLADTVEAYARSLRITENQRRAGIVTRADVAQARTQLKSTEAQAIDLEYQRAQLEHAIAVLIGVPPGQFQLASRDALPSLPQVPRLLPSQLLERRPDVAAAERQVIAANAQIGVAKTAWFPSLSLSASGGYRSGVLNEWIETPNRFWSIGPQFAMTLFDGGLIRSRIEQAEAGYDRTVASYRQTVLDSLREVEDYLVQLRVLEQESGVQGEAVGSAREALELVENQYRAGTVDYLNVVSAQATALSNERTELTLLGNRLLASVQLIAALGGGWHSEGLAEPLLEE</sequence>
<evidence type="ECO:0000313" key="10">
    <source>
        <dbReference type="Proteomes" id="UP000292639"/>
    </source>
</evidence>
<dbReference type="Pfam" id="PF02321">
    <property type="entry name" value="OEP"/>
    <property type="match status" value="2"/>
</dbReference>
<evidence type="ECO:0000256" key="7">
    <source>
        <dbReference type="RuleBase" id="RU362097"/>
    </source>
</evidence>
<evidence type="ECO:0000256" key="3">
    <source>
        <dbReference type="ARBA" id="ARBA00022692"/>
    </source>
</evidence>
<keyword evidence="10" id="KW-1185">Reference proteome</keyword>
<keyword evidence="5" id="KW-0998">Cell outer membrane</keyword>
<dbReference type="Proteomes" id="UP000292639">
    <property type="component" value="Unassembled WGS sequence"/>
</dbReference>
<evidence type="ECO:0000256" key="4">
    <source>
        <dbReference type="ARBA" id="ARBA00023139"/>
    </source>
</evidence>
<dbReference type="RefSeq" id="WP_131183945.1">
    <property type="nucleotide sequence ID" value="NZ_QJUO01000008.1"/>
</dbReference>
<proteinExistence type="inferred from homology"/>
<dbReference type="GO" id="GO:0009279">
    <property type="term" value="C:cell outer membrane"/>
    <property type="evidence" value="ECO:0007669"/>
    <property type="project" value="UniProtKB-SubCell"/>
</dbReference>
<keyword evidence="6 7" id="KW-0449">Lipoprotein</keyword>
<keyword evidence="8" id="KW-0175">Coiled coil</keyword>
<dbReference type="EMBL" id="QJUP01000010">
    <property type="protein sequence ID" value="TBU97205.1"/>
    <property type="molecule type" value="Genomic_DNA"/>
</dbReference>
<evidence type="ECO:0000256" key="2">
    <source>
        <dbReference type="ARBA" id="ARBA00022452"/>
    </source>
</evidence>
<dbReference type="Gene3D" id="1.20.1600.10">
    <property type="entry name" value="Outer membrane efflux proteins (OEP)"/>
    <property type="match status" value="1"/>
</dbReference>
<dbReference type="PANTHER" id="PTHR30203:SF33">
    <property type="entry name" value="BLR4455 PROTEIN"/>
    <property type="match status" value="1"/>
</dbReference>
<evidence type="ECO:0000256" key="8">
    <source>
        <dbReference type="SAM" id="Coils"/>
    </source>
</evidence>
<keyword evidence="7" id="KW-0472">Membrane</keyword>
<evidence type="ECO:0000313" key="9">
    <source>
        <dbReference type="EMBL" id="TBU97205.1"/>
    </source>
</evidence>
<dbReference type="AlphaFoldDB" id="A0A4Q9R9J1"/>
<reference evidence="9 10" key="1">
    <citation type="submission" date="2018-06" db="EMBL/GenBank/DDBJ databases">
        <title>Three novel Pseudomonas species isolated from symptomatic oak.</title>
        <authorList>
            <person name="Bueno-Gonzalez V."/>
            <person name="Brady C."/>
        </authorList>
    </citation>
    <scope>NUCLEOTIDE SEQUENCE [LARGE SCALE GENOMIC DNA]</scope>
    <source>
        <strain evidence="9 10">P17C</strain>
    </source>
</reference>
<feature type="chain" id="PRO_5021039721" evidence="7">
    <location>
        <begin position="24"/>
        <end position="490"/>
    </location>
</feature>
<feature type="coiled-coil region" evidence="8">
    <location>
        <begin position="70"/>
        <end position="97"/>
    </location>
</feature>
<dbReference type="PANTHER" id="PTHR30203">
    <property type="entry name" value="OUTER MEMBRANE CATION EFFLUX PROTEIN"/>
    <property type="match status" value="1"/>
</dbReference>
<organism evidence="9 10">
    <name type="scientific">Stutzerimonas kirkiae</name>
    <dbReference type="NCBI Taxonomy" id="2211392"/>
    <lineage>
        <taxon>Bacteria</taxon>
        <taxon>Pseudomonadati</taxon>
        <taxon>Pseudomonadota</taxon>
        <taxon>Gammaproteobacteria</taxon>
        <taxon>Pseudomonadales</taxon>
        <taxon>Pseudomonadaceae</taxon>
        <taxon>Stutzerimonas</taxon>
    </lineage>
</organism>
<comment type="similarity">
    <text evidence="1 7">Belongs to the outer membrane factor (OMF) (TC 1.B.17) family.</text>
</comment>